<dbReference type="Proteomes" id="UP000006346">
    <property type="component" value="Chromosome"/>
</dbReference>
<reference evidence="8" key="1">
    <citation type="submission" date="2011-11" db="EMBL/GenBank/DDBJ databases">
        <title>Complete sequence of Desulfosporosinus orientis DSM 765.</title>
        <authorList>
            <person name="Lucas S."/>
            <person name="Han J."/>
            <person name="Lapidus A."/>
            <person name="Cheng J.-F."/>
            <person name="Goodwin L."/>
            <person name="Pitluck S."/>
            <person name="Peters L."/>
            <person name="Ovchinnikova G."/>
            <person name="Teshima H."/>
            <person name="Detter J.C."/>
            <person name="Han C."/>
            <person name="Tapia R."/>
            <person name="Land M."/>
            <person name="Hauser L."/>
            <person name="Kyrpides N."/>
            <person name="Ivanova N."/>
            <person name="Pagani I."/>
            <person name="Pester M."/>
            <person name="Spring S."/>
            <person name="Ollivier B."/>
            <person name="Rattei T."/>
            <person name="Klenk H.-P."/>
            <person name="Wagner M."/>
            <person name="Loy A."/>
            <person name="Woyke T."/>
        </authorList>
    </citation>
    <scope>NUCLEOTIDE SEQUENCE [LARGE SCALE GENOMIC DNA]</scope>
    <source>
        <strain evidence="8">ATCC 19365 / DSM 765 / NCIMB 8382 / VKM B-1628</strain>
    </source>
</reference>
<dbReference type="STRING" id="768706.Desor_2532"/>
<dbReference type="PRINTS" id="PR01590">
    <property type="entry name" value="HTHFIS"/>
</dbReference>
<dbReference type="HOGENOM" id="CLU_000445_8_12_9"/>
<reference evidence="7 8" key="2">
    <citation type="journal article" date="2012" name="J. Bacteriol.">
        <title>Complete genome sequences of Desulfosporosinus orientis DSM765T, Desulfosporosinus youngiae DSM17734T, Desulfosporosinus meridiei DSM13257T, and Desulfosporosinus acidiphilus DSM22704T.</title>
        <authorList>
            <person name="Pester M."/>
            <person name="Brambilla E."/>
            <person name="Alazard D."/>
            <person name="Rattei T."/>
            <person name="Weinmaier T."/>
            <person name="Han J."/>
            <person name="Lucas S."/>
            <person name="Lapidus A."/>
            <person name="Cheng J.F."/>
            <person name="Goodwin L."/>
            <person name="Pitluck S."/>
            <person name="Peters L."/>
            <person name="Ovchinnikova G."/>
            <person name="Teshima H."/>
            <person name="Detter J.C."/>
            <person name="Han C.S."/>
            <person name="Tapia R."/>
            <person name="Land M.L."/>
            <person name="Hauser L."/>
            <person name="Kyrpides N.C."/>
            <person name="Ivanova N.N."/>
            <person name="Pagani I."/>
            <person name="Huntmann M."/>
            <person name="Wei C.L."/>
            <person name="Davenport K.W."/>
            <person name="Daligault H."/>
            <person name="Chain P.S."/>
            <person name="Chen A."/>
            <person name="Mavromatis K."/>
            <person name="Markowitz V."/>
            <person name="Szeto E."/>
            <person name="Mikhailova N."/>
            <person name="Pati A."/>
            <person name="Wagner M."/>
            <person name="Woyke T."/>
            <person name="Ollivier B."/>
            <person name="Klenk H.P."/>
            <person name="Spring S."/>
            <person name="Loy A."/>
        </authorList>
    </citation>
    <scope>NUCLEOTIDE SEQUENCE [LARGE SCALE GENOMIC DNA]</scope>
    <source>
        <strain evidence="8">ATCC 19365 / DSM 765 / NCIMB 8382 / VKM B-1628</strain>
    </source>
</reference>
<dbReference type="OrthoDB" id="9803970at2"/>
<name>G7WGK9_DESOD</name>
<dbReference type="PROSITE" id="PS00688">
    <property type="entry name" value="SIGMA54_INTERACT_3"/>
    <property type="match status" value="1"/>
</dbReference>
<dbReference type="SMART" id="SM00382">
    <property type="entry name" value="AAA"/>
    <property type="match status" value="1"/>
</dbReference>
<dbReference type="Pfam" id="PF01590">
    <property type="entry name" value="GAF"/>
    <property type="match status" value="1"/>
</dbReference>
<dbReference type="GO" id="GO:0043565">
    <property type="term" value="F:sequence-specific DNA binding"/>
    <property type="evidence" value="ECO:0007669"/>
    <property type="project" value="InterPro"/>
</dbReference>
<evidence type="ECO:0000313" key="7">
    <source>
        <dbReference type="EMBL" id="AET68086.1"/>
    </source>
</evidence>
<dbReference type="SUPFAM" id="SSF46689">
    <property type="entry name" value="Homeodomain-like"/>
    <property type="match status" value="1"/>
</dbReference>
<keyword evidence="8" id="KW-1185">Reference proteome</keyword>
<evidence type="ECO:0000256" key="3">
    <source>
        <dbReference type="ARBA" id="ARBA00023015"/>
    </source>
</evidence>
<proteinExistence type="predicted"/>
<dbReference type="InterPro" id="IPR035965">
    <property type="entry name" value="PAS-like_dom_sf"/>
</dbReference>
<dbReference type="CDD" id="cd00009">
    <property type="entry name" value="AAA"/>
    <property type="match status" value="1"/>
</dbReference>
<dbReference type="InterPro" id="IPR025944">
    <property type="entry name" value="Sigma_54_int_dom_CS"/>
</dbReference>
<keyword evidence="1" id="KW-0547">Nucleotide-binding</keyword>
<dbReference type="InterPro" id="IPR009057">
    <property type="entry name" value="Homeodomain-like_sf"/>
</dbReference>
<dbReference type="SUPFAM" id="SSF55781">
    <property type="entry name" value="GAF domain-like"/>
    <property type="match status" value="1"/>
</dbReference>
<dbReference type="EMBL" id="CP003108">
    <property type="protein sequence ID" value="AET68086.1"/>
    <property type="molecule type" value="Genomic_DNA"/>
</dbReference>
<dbReference type="Pfam" id="PF02954">
    <property type="entry name" value="HTH_8"/>
    <property type="match status" value="1"/>
</dbReference>
<organism evidence="7 8">
    <name type="scientific">Desulfosporosinus orientis (strain ATCC 19365 / DSM 765 / NCIMB 8382 / VKM B-1628 / Singapore I)</name>
    <name type="common">Desulfotomaculum orientis</name>
    <dbReference type="NCBI Taxonomy" id="768706"/>
    <lineage>
        <taxon>Bacteria</taxon>
        <taxon>Bacillati</taxon>
        <taxon>Bacillota</taxon>
        <taxon>Clostridia</taxon>
        <taxon>Eubacteriales</taxon>
        <taxon>Desulfitobacteriaceae</taxon>
        <taxon>Desulfosporosinus</taxon>
    </lineage>
</organism>
<dbReference type="InterPro" id="IPR002078">
    <property type="entry name" value="Sigma_54_int"/>
</dbReference>
<dbReference type="eggNOG" id="COG3284">
    <property type="taxonomic scope" value="Bacteria"/>
</dbReference>
<dbReference type="AlphaFoldDB" id="G7WGK9"/>
<dbReference type="SUPFAM" id="SSF55785">
    <property type="entry name" value="PYP-like sensor domain (PAS domain)"/>
    <property type="match status" value="1"/>
</dbReference>
<evidence type="ECO:0000259" key="6">
    <source>
        <dbReference type="PROSITE" id="PS50045"/>
    </source>
</evidence>
<dbReference type="InterPro" id="IPR003018">
    <property type="entry name" value="GAF"/>
</dbReference>
<dbReference type="PROSITE" id="PS00676">
    <property type="entry name" value="SIGMA54_INTERACT_2"/>
    <property type="match status" value="1"/>
</dbReference>
<dbReference type="RefSeq" id="WP_014184894.1">
    <property type="nucleotide sequence ID" value="NC_016584.1"/>
</dbReference>
<sequence>MIYTSQDQLKKTWRRFINEGIFEGESVRETIRDSWERCHNYNVDPIKSKPIAVYHGAELESHLHKYRKLINVSIPVMKNLLDYVGDGNFVIVLADEQGCLLEMLGDEKVKTSAIAGDFVPGMNWSEKTIGNNGVGTALFLDKPVQIFGREHYWREAHHWTCSGAPIHDPQGRLIGALVISGAYEKVHPHTLGMVVTAVKAIENQLKLEETVSLLEISNNYKNAIIESISEGLLAVDEEGKITQINSIAAHYLEHNAAEALKGSCDTILGDKNYDLKNIITCNRQITDQEVDISTDKSKKTYLVTSRPIKGNGINKGTVLLFSEIARAQKLVQRMSGARGDFTFLDLIGEDPAYIETLELARKAADSTSNVLLLGESGTGKDVFAQAIHNTGIRKKGPFVALNCGAIPRELIASELFGYVEGAFTGARRGGKMGKFELASGGTIFLDEIGEMPLELQTSLLRVLETKTITRVSGNEVIPVDVRIIAATNKDLALEVSQGKFRQDLFYRLNVFAIPMVPLRERKEDVVLFTKKILANLSIKFKKPPIQPDKTVLELFKKYSWPGNVRELQNVLERVVNVCNDTILTIDHLPAEIRSAKTRENHIPVKNYERSLIESLLEKHNRNITRVANELGIARTTLYQKIARYNL</sequence>
<dbReference type="Gene3D" id="3.40.50.300">
    <property type="entry name" value="P-loop containing nucleotide triphosphate hydrolases"/>
    <property type="match status" value="1"/>
</dbReference>
<evidence type="ECO:0000256" key="4">
    <source>
        <dbReference type="ARBA" id="ARBA00023125"/>
    </source>
</evidence>
<dbReference type="SUPFAM" id="SSF52540">
    <property type="entry name" value="P-loop containing nucleoside triphosphate hydrolases"/>
    <property type="match status" value="1"/>
</dbReference>
<keyword evidence="3" id="KW-0805">Transcription regulation</keyword>
<dbReference type="PROSITE" id="PS00675">
    <property type="entry name" value="SIGMA54_INTERACT_1"/>
    <property type="match status" value="1"/>
</dbReference>
<dbReference type="InterPro" id="IPR003593">
    <property type="entry name" value="AAA+_ATPase"/>
</dbReference>
<dbReference type="Pfam" id="PF00158">
    <property type="entry name" value="Sigma54_activat"/>
    <property type="match status" value="1"/>
</dbReference>
<dbReference type="PANTHER" id="PTHR32071:SF57">
    <property type="entry name" value="C4-DICARBOXYLATE TRANSPORT TRANSCRIPTIONAL REGULATORY PROTEIN DCTD"/>
    <property type="match status" value="1"/>
</dbReference>
<dbReference type="Gene3D" id="1.10.10.60">
    <property type="entry name" value="Homeodomain-like"/>
    <property type="match status" value="1"/>
</dbReference>
<dbReference type="Gene3D" id="3.30.450.40">
    <property type="match status" value="1"/>
</dbReference>
<dbReference type="PROSITE" id="PS50045">
    <property type="entry name" value="SIGMA54_INTERACT_4"/>
    <property type="match status" value="1"/>
</dbReference>
<keyword evidence="4" id="KW-0238">DNA-binding</keyword>
<dbReference type="Pfam" id="PF25601">
    <property type="entry name" value="AAA_lid_14"/>
    <property type="match status" value="1"/>
</dbReference>
<evidence type="ECO:0000313" key="8">
    <source>
        <dbReference type="Proteomes" id="UP000006346"/>
    </source>
</evidence>
<dbReference type="KEGG" id="dor:Desor_2532"/>
<dbReference type="InterPro" id="IPR025943">
    <property type="entry name" value="Sigma_54_int_dom_ATP-bd_2"/>
</dbReference>
<feature type="domain" description="Sigma-54 factor interaction" evidence="6">
    <location>
        <begin position="346"/>
        <end position="576"/>
    </location>
</feature>
<dbReference type="Gene3D" id="1.10.8.60">
    <property type="match status" value="1"/>
</dbReference>
<dbReference type="InterPro" id="IPR029016">
    <property type="entry name" value="GAF-like_dom_sf"/>
</dbReference>
<evidence type="ECO:0000256" key="5">
    <source>
        <dbReference type="ARBA" id="ARBA00023163"/>
    </source>
</evidence>
<keyword evidence="2" id="KW-0067">ATP-binding</keyword>
<dbReference type="Gene3D" id="3.30.450.20">
    <property type="entry name" value="PAS domain"/>
    <property type="match status" value="1"/>
</dbReference>
<dbReference type="InterPro" id="IPR002197">
    <property type="entry name" value="HTH_Fis"/>
</dbReference>
<dbReference type="GO" id="GO:0006355">
    <property type="term" value="P:regulation of DNA-templated transcription"/>
    <property type="evidence" value="ECO:0007669"/>
    <property type="project" value="InterPro"/>
</dbReference>
<dbReference type="GO" id="GO:0005524">
    <property type="term" value="F:ATP binding"/>
    <property type="evidence" value="ECO:0007669"/>
    <property type="project" value="UniProtKB-KW"/>
</dbReference>
<dbReference type="InterPro" id="IPR058031">
    <property type="entry name" value="AAA_lid_NorR"/>
</dbReference>
<dbReference type="InterPro" id="IPR025662">
    <property type="entry name" value="Sigma_54_int_dom_ATP-bd_1"/>
</dbReference>
<protein>
    <submittedName>
        <fullName evidence="7">Transcriptional activator of acetoin/glycerol metabolism</fullName>
    </submittedName>
</protein>
<evidence type="ECO:0000256" key="2">
    <source>
        <dbReference type="ARBA" id="ARBA00022840"/>
    </source>
</evidence>
<gene>
    <name evidence="7" type="ordered locus">Desor_2532</name>
</gene>
<dbReference type="FunFam" id="3.40.50.300:FF:000006">
    <property type="entry name" value="DNA-binding transcriptional regulator NtrC"/>
    <property type="match status" value="1"/>
</dbReference>
<dbReference type="PATRIC" id="fig|768706.3.peg.2544"/>
<dbReference type="PANTHER" id="PTHR32071">
    <property type="entry name" value="TRANSCRIPTIONAL REGULATORY PROTEIN"/>
    <property type="match status" value="1"/>
</dbReference>
<dbReference type="InterPro" id="IPR027417">
    <property type="entry name" value="P-loop_NTPase"/>
</dbReference>
<keyword evidence="5" id="KW-0804">Transcription</keyword>
<evidence type="ECO:0000256" key="1">
    <source>
        <dbReference type="ARBA" id="ARBA00022741"/>
    </source>
</evidence>
<accession>G7WGK9</accession>